<dbReference type="AlphaFoldDB" id="A0AA39K1N4"/>
<evidence type="ECO:0008006" key="4">
    <source>
        <dbReference type="Google" id="ProtNLM"/>
    </source>
</evidence>
<proteinExistence type="predicted"/>
<feature type="chain" id="PRO_5041433428" description="Secreted protein" evidence="1">
    <location>
        <begin position="21"/>
        <end position="121"/>
    </location>
</feature>
<dbReference type="RefSeq" id="XP_060328282.1">
    <property type="nucleotide sequence ID" value="XM_060482873.1"/>
</dbReference>
<evidence type="ECO:0000313" key="2">
    <source>
        <dbReference type="EMBL" id="KAK0452946.1"/>
    </source>
</evidence>
<accession>A0AA39K1N4</accession>
<name>A0AA39K1N4_ARMTA</name>
<organism evidence="2 3">
    <name type="scientific">Armillaria tabescens</name>
    <name type="common">Ringless honey mushroom</name>
    <name type="synonym">Agaricus tabescens</name>
    <dbReference type="NCBI Taxonomy" id="1929756"/>
    <lineage>
        <taxon>Eukaryota</taxon>
        <taxon>Fungi</taxon>
        <taxon>Dikarya</taxon>
        <taxon>Basidiomycota</taxon>
        <taxon>Agaricomycotina</taxon>
        <taxon>Agaricomycetes</taxon>
        <taxon>Agaricomycetidae</taxon>
        <taxon>Agaricales</taxon>
        <taxon>Marasmiineae</taxon>
        <taxon>Physalacriaceae</taxon>
        <taxon>Desarmillaria</taxon>
    </lineage>
</organism>
<keyword evidence="1" id="KW-0732">Signal</keyword>
<reference evidence="2" key="1">
    <citation type="submission" date="2023-06" db="EMBL/GenBank/DDBJ databases">
        <authorList>
            <consortium name="Lawrence Berkeley National Laboratory"/>
            <person name="Ahrendt S."/>
            <person name="Sahu N."/>
            <person name="Indic B."/>
            <person name="Wong-Bajracharya J."/>
            <person name="Merenyi Z."/>
            <person name="Ke H.-M."/>
            <person name="Monk M."/>
            <person name="Kocsube S."/>
            <person name="Drula E."/>
            <person name="Lipzen A."/>
            <person name="Balint B."/>
            <person name="Henrissat B."/>
            <person name="Andreopoulos B."/>
            <person name="Martin F.M."/>
            <person name="Harder C.B."/>
            <person name="Rigling D."/>
            <person name="Ford K.L."/>
            <person name="Foster G.D."/>
            <person name="Pangilinan J."/>
            <person name="Papanicolaou A."/>
            <person name="Barry K."/>
            <person name="LaButti K."/>
            <person name="Viragh M."/>
            <person name="Koriabine M."/>
            <person name="Yan M."/>
            <person name="Riley R."/>
            <person name="Champramary S."/>
            <person name="Plett K.L."/>
            <person name="Tsai I.J."/>
            <person name="Slot J."/>
            <person name="Sipos G."/>
            <person name="Plett J."/>
            <person name="Nagy L.G."/>
            <person name="Grigoriev I.V."/>
        </authorList>
    </citation>
    <scope>NUCLEOTIDE SEQUENCE</scope>
    <source>
        <strain evidence="2">CCBAS 213</strain>
    </source>
</reference>
<evidence type="ECO:0000313" key="3">
    <source>
        <dbReference type="Proteomes" id="UP001175211"/>
    </source>
</evidence>
<comment type="caution">
    <text evidence="2">The sequence shown here is derived from an EMBL/GenBank/DDBJ whole genome shotgun (WGS) entry which is preliminary data.</text>
</comment>
<evidence type="ECO:0000256" key="1">
    <source>
        <dbReference type="SAM" id="SignalP"/>
    </source>
</evidence>
<dbReference type="EMBL" id="JAUEPS010000029">
    <property type="protein sequence ID" value="KAK0452946.1"/>
    <property type="molecule type" value="Genomic_DNA"/>
</dbReference>
<feature type="signal peptide" evidence="1">
    <location>
        <begin position="1"/>
        <end position="20"/>
    </location>
</feature>
<protein>
    <recommendedName>
        <fullName evidence="4">Secreted protein</fullName>
    </recommendedName>
</protein>
<sequence length="121" mass="14068">MLVKSKISGWLWQTFLLSTASSPPRQNIDANVAERTRPLSNTGTRQDSSLFHRTKERVECIPDGSSRIRLFHLKERRVMTWTTYSFVLRIVARFHDEVFIGGSGLSSMKRVDFQEVTMRYD</sequence>
<dbReference type="Proteomes" id="UP001175211">
    <property type="component" value="Unassembled WGS sequence"/>
</dbReference>
<keyword evidence="3" id="KW-1185">Reference proteome</keyword>
<gene>
    <name evidence="2" type="ORF">EV420DRAFT_632437</name>
</gene>
<dbReference type="GeneID" id="85366421"/>